<proteinExistence type="predicted"/>
<keyword evidence="2" id="KW-1185">Reference proteome</keyword>
<comment type="caution">
    <text evidence="1">The sequence shown here is derived from an EMBL/GenBank/DDBJ whole genome shotgun (WGS) entry which is preliminary data.</text>
</comment>
<dbReference type="Proteomes" id="UP000027725">
    <property type="component" value="Unassembled WGS sequence"/>
</dbReference>
<dbReference type="Pfam" id="PF05258">
    <property type="entry name" value="DciA"/>
    <property type="match status" value="1"/>
</dbReference>
<gene>
    <name evidence="1" type="ORF">DL1_02395</name>
</gene>
<evidence type="ECO:0000313" key="2">
    <source>
        <dbReference type="Proteomes" id="UP000027725"/>
    </source>
</evidence>
<sequence>MRAKHHNGKPDRRMRGFETAGGLLRTRIREVGEARGFAVSRLLTHWAEVVGQDLAAQTRPVKIGYSKGGLGATLTLLTTGPAAPMVQMQLPQIREKVNACYGYNAISRISLTQTAPTGFAEGQAQFTPAPKPAPKAPDPKILRAAERTTEGCANAELKSALETLARNVLTRSAERAAQKKG</sequence>
<accession>A0A074TD33</accession>
<dbReference type="STRING" id="1185766.SAMN05216224_101974"/>
<dbReference type="RefSeq" id="WP_038065837.1">
    <property type="nucleotide sequence ID" value="NZ_FOVB01000001.1"/>
</dbReference>
<protein>
    <recommendedName>
        <fullName evidence="3">RNA-binding protein</fullName>
    </recommendedName>
</protein>
<dbReference type="AlphaFoldDB" id="A0A074TD33"/>
<organism evidence="1 2">
    <name type="scientific">Thioclava dalianensis</name>
    <dbReference type="NCBI Taxonomy" id="1185766"/>
    <lineage>
        <taxon>Bacteria</taxon>
        <taxon>Pseudomonadati</taxon>
        <taxon>Pseudomonadota</taxon>
        <taxon>Alphaproteobacteria</taxon>
        <taxon>Rhodobacterales</taxon>
        <taxon>Paracoccaceae</taxon>
        <taxon>Thioclava</taxon>
    </lineage>
</organism>
<reference evidence="1 2" key="1">
    <citation type="submission" date="2014-03" db="EMBL/GenBank/DDBJ databases">
        <title>The draft genome sequence of Thioclava dalianensis DLFJ1-1.</title>
        <authorList>
            <person name="Lai Q."/>
            <person name="Shao Z."/>
        </authorList>
    </citation>
    <scope>NUCLEOTIDE SEQUENCE [LARGE SCALE GENOMIC DNA]</scope>
    <source>
        <strain evidence="1 2">DLFJ1-1</strain>
    </source>
</reference>
<evidence type="ECO:0008006" key="3">
    <source>
        <dbReference type="Google" id="ProtNLM"/>
    </source>
</evidence>
<evidence type="ECO:0000313" key="1">
    <source>
        <dbReference type="EMBL" id="KEP69686.1"/>
    </source>
</evidence>
<dbReference type="InterPro" id="IPR010593">
    <property type="entry name" value="DUF1159"/>
</dbReference>
<dbReference type="PIRSF" id="PIRSF032064">
    <property type="entry name" value="UCP032064"/>
    <property type="match status" value="1"/>
</dbReference>
<name>A0A074TD33_9RHOB</name>
<dbReference type="eggNOG" id="COG5389">
    <property type="taxonomic scope" value="Bacteria"/>
</dbReference>
<dbReference type="InterPro" id="IPR007922">
    <property type="entry name" value="DciA-like"/>
</dbReference>
<dbReference type="EMBL" id="JHEH01000011">
    <property type="protein sequence ID" value="KEP69686.1"/>
    <property type="molecule type" value="Genomic_DNA"/>
</dbReference>